<comment type="caution">
    <text evidence="1">The sequence shown here is derived from an EMBL/GenBank/DDBJ whole genome shotgun (WGS) entry which is preliminary data.</text>
</comment>
<keyword evidence="2" id="KW-1185">Reference proteome</keyword>
<gene>
    <name evidence="1" type="ORF">MRB53_035855</name>
</gene>
<sequence>MQDPISSVTLLYNTMLDTDQGPFSQVAFDSVPETAEGLAYELGFEPIVGNTSYGLRIMGLTKYNSTASYLRLGTNGNVKVNTLYDKASWRLWEVTFTLFSRDSLRSECSLPRRCGSFGLCEEDQCVACPSPKGLLGWSSGPLQSWVLVMAGPREESSKCLLAPVSGTLTKVSNSSHVGFIKVSKSVLAQPKPARFTKPEACAIFSISSSFPSPTRSQPAQYFAIMEDFRFKSCGDGNMPPLSGLHDSDAVCPEDPYAQRD</sequence>
<evidence type="ECO:0000313" key="1">
    <source>
        <dbReference type="EMBL" id="KAJ8616483.1"/>
    </source>
</evidence>
<name>A0ACC2K6E9_PERAE</name>
<reference evidence="1 2" key="1">
    <citation type="journal article" date="2022" name="Hortic Res">
        <title>A haplotype resolved chromosomal level avocado genome allows analysis of novel avocado genes.</title>
        <authorList>
            <person name="Nath O."/>
            <person name="Fletcher S.J."/>
            <person name="Hayward A."/>
            <person name="Shaw L.M."/>
            <person name="Masouleh A.K."/>
            <person name="Furtado A."/>
            <person name="Henry R.J."/>
            <person name="Mitter N."/>
        </authorList>
    </citation>
    <scope>NUCLEOTIDE SEQUENCE [LARGE SCALE GENOMIC DNA]</scope>
    <source>
        <strain evidence="2">cv. Hass</strain>
    </source>
</reference>
<dbReference type="EMBL" id="CM056820">
    <property type="protein sequence ID" value="KAJ8616483.1"/>
    <property type="molecule type" value="Genomic_DNA"/>
</dbReference>
<proteinExistence type="predicted"/>
<protein>
    <submittedName>
        <fullName evidence="1">Uncharacterized protein</fullName>
    </submittedName>
</protein>
<dbReference type="Proteomes" id="UP001234297">
    <property type="component" value="Chromosome 12"/>
</dbReference>
<accession>A0ACC2K6E9</accession>
<evidence type="ECO:0000313" key="2">
    <source>
        <dbReference type="Proteomes" id="UP001234297"/>
    </source>
</evidence>
<organism evidence="1 2">
    <name type="scientific">Persea americana</name>
    <name type="common">Avocado</name>
    <dbReference type="NCBI Taxonomy" id="3435"/>
    <lineage>
        <taxon>Eukaryota</taxon>
        <taxon>Viridiplantae</taxon>
        <taxon>Streptophyta</taxon>
        <taxon>Embryophyta</taxon>
        <taxon>Tracheophyta</taxon>
        <taxon>Spermatophyta</taxon>
        <taxon>Magnoliopsida</taxon>
        <taxon>Magnoliidae</taxon>
        <taxon>Laurales</taxon>
        <taxon>Lauraceae</taxon>
        <taxon>Persea</taxon>
    </lineage>
</organism>